<dbReference type="RefSeq" id="WP_128699710.1">
    <property type="nucleotide sequence ID" value="NZ_CP019384.1"/>
</dbReference>
<feature type="transmembrane region" description="Helical" evidence="7">
    <location>
        <begin position="187"/>
        <end position="204"/>
    </location>
</feature>
<keyword evidence="5 7" id="KW-1133">Transmembrane helix</keyword>
<evidence type="ECO:0000256" key="7">
    <source>
        <dbReference type="SAM" id="Phobius"/>
    </source>
</evidence>
<evidence type="ECO:0000256" key="2">
    <source>
        <dbReference type="ARBA" id="ARBA00022448"/>
    </source>
</evidence>
<dbReference type="KEGG" id="vai:BU251_04625"/>
<feature type="transmembrane region" description="Helical" evidence="7">
    <location>
        <begin position="59"/>
        <end position="84"/>
    </location>
</feature>
<evidence type="ECO:0000259" key="8">
    <source>
        <dbReference type="PROSITE" id="PS50850"/>
    </source>
</evidence>
<evidence type="ECO:0000256" key="5">
    <source>
        <dbReference type="ARBA" id="ARBA00022989"/>
    </source>
</evidence>
<evidence type="ECO:0000256" key="6">
    <source>
        <dbReference type="ARBA" id="ARBA00023136"/>
    </source>
</evidence>
<feature type="transmembrane region" description="Helical" evidence="7">
    <location>
        <begin position="359"/>
        <end position="378"/>
    </location>
</feature>
<feature type="transmembrane region" description="Helical" evidence="7">
    <location>
        <begin position="118"/>
        <end position="135"/>
    </location>
</feature>
<dbReference type="PANTHER" id="PTHR23513:SF11">
    <property type="entry name" value="STAPHYLOFERRIN A TRANSPORTER"/>
    <property type="match status" value="1"/>
</dbReference>
<evidence type="ECO:0000256" key="4">
    <source>
        <dbReference type="ARBA" id="ARBA00022692"/>
    </source>
</evidence>
<dbReference type="Pfam" id="PF05977">
    <property type="entry name" value="MFS_3"/>
    <property type="match status" value="1"/>
</dbReference>
<dbReference type="InterPro" id="IPR010290">
    <property type="entry name" value="TM_effector"/>
</dbReference>
<evidence type="ECO:0000313" key="9">
    <source>
        <dbReference type="EMBL" id="QAT17069.1"/>
    </source>
</evidence>
<keyword evidence="6 7" id="KW-0472">Membrane</keyword>
<feature type="transmembrane region" description="Helical" evidence="7">
    <location>
        <begin position="91"/>
        <end position="112"/>
    </location>
</feature>
<dbReference type="PANTHER" id="PTHR23513">
    <property type="entry name" value="INTEGRAL MEMBRANE EFFLUX PROTEIN-RELATED"/>
    <property type="match status" value="1"/>
</dbReference>
<dbReference type="InterPro" id="IPR036259">
    <property type="entry name" value="MFS_trans_sf"/>
</dbReference>
<dbReference type="CDD" id="cd06173">
    <property type="entry name" value="MFS_MefA_like"/>
    <property type="match status" value="1"/>
</dbReference>
<dbReference type="InterPro" id="IPR020846">
    <property type="entry name" value="MFS_dom"/>
</dbReference>
<dbReference type="Gene3D" id="1.20.1250.20">
    <property type="entry name" value="MFS general substrate transporter like domains"/>
    <property type="match status" value="1"/>
</dbReference>
<dbReference type="Proteomes" id="UP000287243">
    <property type="component" value="Chromosome"/>
</dbReference>
<feature type="transmembrane region" description="Helical" evidence="7">
    <location>
        <begin position="156"/>
        <end position="181"/>
    </location>
</feature>
<dbReference type="GO" id="GO:0005886">
    <property type="term" value="C:plasma membrane"/>
    <property type="evidence" value="ECO:0007669"/>
    <property type="project" value="UniProtKB-SubCell"/>
</dbReference>
<proteinExistence type="predicted"/>
<feature type="domain" description="Major facilitator superfamily (MFS) profile" evidence="8">
    <location>
        <begin position="235"/>
        <end position="422"/>
    </location>
</feature>
<name>A0A410P4F7_VELA1</name>
<feature type="transmembrane region" description="Helical" evidence="7">
    <location>
        <begin position="301"/>
        <end position="316"/>
    </location>
</feature>
<sequence>MPHPVLPQAARYEQIENMFSSLRVREFRIYWVSMFVSLIGSWVQTMAQSWLVFRLTHSAFLMGLTGFLSYLPVSFFALAAGVYVDRSVKRNLLLVTQSCFTILALVLAFLVWTGTVRIWHVIMMATINGFILSFDSPTRQAMVVELVGRQHLMNAIALNSAAFNSARIIGPAVAGLLIALIGMSGCFFANAVSYLPVLAALALIKPRPAAVRKNQASVFSDIRESVLLVRHNRFLLFLLALVGLVSTFGVSYVVLMPIFAQEVLGSGAMGLAILMSSSGVGALIGVLNVARLKNELARFRLLRLSVIVFFLSAMAFSVSRNMWASCILLVLAGIGISGGMALVNSMIQLSIPDHHRGRIMGLFMMMFMGFIPFGNLLFGLLAQAFGVQEVVFFAALASILVYWPFSRRFLSDRQAFEERAYS</sequence>
<evidence type="ECO:0000256" key="1">
    <source>
        <dbReference type="ARBA" id="ARBA00004651"/>
    </source>
</evidence>
<keyword evidence="3" id="KW-1003">Cell membrane</keyword>
<feature type="transmembrane region" description="Helical" evidence="7">
    <location>
        <begin position="322"/>
        <end position="347"/>
    </location>
</feature>
<dbReference type="GO" id="GO:0022857">
    <property type="term" value="F:transmembrane transporter activity"/>
    <property type="evidence" value="ECO:0007669"/>
    <property type="project" value="InterPro"/>
</dbReference>
<keyword evidence="4 7" id="KW-0812">Transmembrane</keyword>
<organism evidence="9 10">
    <name type="scientific">Velamenicoccus archaeovorus</name>
    <dbReference type="NCBI Taxonomy" id="1930593"/>
    <lineage>
        <taxon>Bacteria</taxon>
        <taxon>Pseudomonadati</taxon>
        <taxon>Candidatus Omnitrophota</taxon>
        <taxon>Candidatus Velamenicoccus</taxon>
    </lineage>
</organism>
<feature type="transmembrane region" description="Helical" evidence="7">
    <location>
        <begin position="234"/>
        <end position="255"/>
    </location>
</feature>
<accession>A0A410P4F7</accession>
<feature type="transmembrane region" description="Helical" evidence="7">
    <location>
        <begin position="29"/>
        <end position="53"/>
    </location>
</feature>
<gene>
    <name evidence="9" type="ORF">BU251_04625</name>
</gene>
<dbReference type="PROSITE" id="PS50850">
    <property type="entry name" value="MFS"/>
    <property type="match status" value="1"/>
</dbReference>
<feature type="transmembrane region" description="Helical" evidence="7">
    <location>
        <begin position="384"/>
        <end position="405"/>
    </location>
</feature>
<evidence type="ECO:0000256" key="3">
    <source>
        <dbReference type="ARBA" id="ARBA00022475"/>
    </source>
</evidence>
<protein>
    <recommendedName>
        <fullName evidence="8">Major facilitator superfamily (MFS) profile domain-containing protein</fullName>
    </recommendedName>
</protein>
<evidence type="ECO:0000313" key="10">
    <source>
        <dbReference type="Proteomes" id="UP000287243"/>
    </source>
</evidence>
<reference evidence="9 10" key="1">
    <citation type="submission" date="2017-01" db="EMBL/GenBank/DDBJ databases">
        <title>First insights into the biology of 'candidatus Vampirococcus archaeovorus'.</title>
        <authorList>
            <person name="Kizina J."/>
            <person name="Jordan S."/>
            <person name="Stueber K."/>
            <person name="Reinhardt R."/>
            <person name="Harder J."/>
        </authorList>
    </citation>
    <scope>NUCLEOTIDE SEQUENCE [LARGE SCALE GENOMIC DNA]</scope>
    <source>
        <strain evidence="9 10">LiM</strain>
    </source>
</reference>
<dbReference type="EMBL" id="CP019384">
    <property type="protein sequence ID" value="QAT17069.1"/>
    <property type="molecule type" value="Genomic_DNA"/>
</dbReference>
<feature type="transmembrane region" description="Helical" evidence="7">
    <location>
        <begin position="267"/>
        <end position="289"/>
    </location>
</feature>
<comment type="subcellular location">
    <subcellularLocation>
        <location evidence="1">Cell membrane</location>
        <topology evidence="1">Multi-pass membrane protein</topology>
    </subcellularLocation>
</comment>
<dbReference type="OrthoDB" id="9775268at2"/>
<dbReference type="SUPFAM" id="SSF103473">
    <property type="entry name" value="MFS general substrate transporter"/>
    <property type="match status" value="1"/>
</dbReference>
<keyword evidence="2" id="KW-0813">Transport</keyword>
<dbReference type="AlphaFoldDB" id="A0A410P4F7"/>
<keyword evidence="10" id="KW-1185">Reference proteome</keyword>